<dbReference type="GO" id="GO:0010499">
    <property type="term" value="P:proteasomal ubiquitin-independent protein catabolic process"/>
    <property type="evidence" value="ECO:0007669"/>
    <property type="project" value="TreeGrafter"/>
</dbReference>
<keyword evidence="3" id="KW-1185">Reference proteome</keyword>
<evidence type="ECO:0000259" key="1">
    <source>
        <dbReference type="Pfam" id="PF16507"/>
    </source>
</evidence>
<dbReference type="EnsemblMetazoa" id="AMAM020010-RA">
    <property type="protein sequence ID" value="AMAM020010-PA"/>
    <property type="gene ID" value="AMAM020010"/>
</dbReference>
<name>A0A182T5G7_9DIPT</name>
<feature type="domain" description="Proteasome activator Blm10 middle HEAT repeats region" evidence="1">
    <location>
        <begin position="152"/>
        <end position="234"/>
    </location>
</feature>
<evidence type="ECO:0000313" key="2">
    <source>
        <dbReference type="EnsemblMetazoa" id="AMAM020010-PA"/>
    </source>
</evidence>
<dbReference type="PANTHER" id="PTHR32170:SF3">
    <property type="entry name" value="PROTEASOME ACTIVATOR COMPLEX SUBUNIT 4"/>
    <property type="match status" value="1"/>
</dbReference>
<evidence type="ECO:0000313" key="3">
    <source>
        <dbReference type="Proteomes" id="UP000075901"/>
    </source>
</evidence>
<accession>A0A182T5G7</accession>
<dbReference type="PANTHER" id="PTHR32170">
    <property type="entry name" value="PROTEASOME ACTIVATOR COMPLEX SUBUNIT 4"/>
    <property type="match status" value="1"/>
</dbReference>
<dbReference type="Proteomes" id="UP000075901">
    <property type="component" value="Unassembled WGS sequence"/>
</dbReference>
<protein>
    <recommendedName>
        <fullName evidence="1">Proteasome activator Blm10 middle HEAT repeats region domain-containing protein</fullName>
    </recommendedName>
</protein>
<dbReference type="GO" id="GO:0005829">
    <property type="term" value="C:cytosol"/>
    <property type="evidence" value="ECO:0007669"/>
    <property type="project" value="TreeGrafter"/>
</dbReference>
<dbReference type="InterPro" id="IPR032430">
    <property type="entry name" value="Blm10_mid"/>
</dbReference>
<reference evidence="3" key="1">
    <citation type="submission" date="2013-09" db="EMBL/GenBank/DDBJ databases">
        <title>The Genome Sequence of Anopheles maculatus species B.</title>
        <authorList>
            <consortium name="The Broad Institute Genomics Platform"/>
            <person name="Neafsey D.E."/>
            <person name="Besansky N."/>
            <person name="Howell P."/>
            <person name="Walton C."/>
            <person name="Young S.K."/>
            <person name="Zeng Q."/>
            <person name="Gargeya S."/>
            <person name="Fitzgerald M."/>
            <person name="Haas B."/>
            <person name="Abouelleil A."/>
            <person name="Allen A.W."/>
            <person name="Alvarado L."/>
            <person name="Arachchi H.M."/>
            <person name="Berlin A.M."/>
            <person name="Chapman S.B."/>
            <person name="Gainer-Dewar J."/>
            <person name="Goldberg J."/>
            <person name="Griggs A."/>
            <person name="Gujja S."/>
            <person name="Hansen M."/>
            <person name="Howarth C."/>
            <person name="Imamovic A."/>
            <person name="Ireland A."/>
            <person name="Larimer J."/>
            <person name="McCowan C."/>
            <person name="Murphy C."/>
            <person name="Pearson M."/>
            <person name="Poon T.W."/>
            <person name="Priest M."/>
            <person name="Roberts A."/>
            <person name="Saif S."/>
            <person name="Shea T."/>
            <person name="Sisk P."/>
            <person name="Sykes S."/>
            <person name="Wortman J."/>
            <person name="Nusbaum C."/>
            <person name="Birren B."/>
        </authorList>
    </citation>
    <scope>NUCLEOTIDE SEQUENCE [LARGE SCALE GENOMIC DNA]</scope>
    <source>
        <strain evidence="3">maculatus3</strain>
    </source>
</reference>
<sequence>MEGNLQCAIQVCTPYFRPSATQEILDELMPKLQPLDNGSGCEVVTILNIFLNYEQGYELWFDKFMSIWNGYHNPPWAGDFMTMYAVVGQKNIGHIDWEPYIPAMFARITRSINFPVNYRNTKGGRTNGIPPDAVATWIVSALGPRSSAQKYLNTFMSTIESYLHPANTGKWVKMLGDLLYLLPRFFIDRLVVERYRKGHHIRPIPNEHKLSEECITAFVECMKPVAFQAMYSRLNTQ</sequence>
<dbReference type="AlphaFoldDB" id="A0A182T5G7"/>
<reference evidence="2" key="2">
    <citation type="submission" date="2020-05" db="UniProtKB">
        <authorList>
            <consortium name="EnsemblMetazoa"/>
        </authorList>
    </citation>
    <scope>IDENTIFICATION</scope>
    <source>
        <strain evidence="2">maculatus3</strain>
    </source>
</reference>
<organism evidence="2 3">
    <name type="scientific">Anopheles maculatus</name>
    <dbReference type="NCBI Taxonomy" id="74869"/>
    <lineage>
        <taxon>Eukaryota</taxon>
        <taxon>Metazoa</taxon>
        <taxon>Ecdysozoa</taxon>
        <taxon>Arthropoda</taxon>
        <taxon>Hexapoda</taxon>
        <taxon>Insecta</taxon>
        <taxon>Pterygota</taxon>
        <taxon>Neoptera</taxon>
        <taxon>Endopterygota</taxon>
        <taxon>Diptera</taxon>
        <taxon>Nematocera</taxon>
        <taxon>Culicoidea</taxon>
        <taxon>Culicidae</taxon>
        <taxon>Anophelinae</taxon>
        <taxon>Anopheles</taxon>
        <taxon>Anopheles maculatus group</taxon>
    </lineage>
</organism>
<dbReference type="InterPro" id="IPR035309">
    <property type="entry name" value="PSME4"/>
</dbReference>
<dbReference type="GO" id="GO:0005634">
    <property type="term" value="C:nucleus"/>
    <property type="evidence" value="ECO:0007669"/>
    <property type="project" value="TreeGrafter"/>
</dbReference>
<dbReference type="GO" id="GO:0016504">
    <property type="term" value="F:peptidase activator activity"/>
    <property type="evidence" value="ECO:0007669"/>
    <property type="project" value="InterPro"/>
</dbReference>
<dbReference type="GO" id="GO:0070628">
    <property type="term" value="F:proteasome binding"/>
    <property type="evidence" value="ECO:0007669"/>
    <property type="project" value="InterPro"/>
</dbReference>
<dbReference type="Pfam" id="PF16507">
    <property type="entry name" value="HEAT_PSME4_mid"/>
    <property type="match status" value="1"/>
</dbReference>
<dbReference type="VEuPathDB" id="VectorBase:AMAM020010"/>
<proteinExistence type="predicted"/>